<dbReference type="Gene3D" id="3.10.20.90">
    <property type="entry name" value="Phosphatidylinositol 3-kinase Catalytic Subunit, Chain A, domain 1"/>
    <property type="match status" value="1"/>
</dbReference>
<dbReference type="SMART" id="SM00666">
    <property type="entry name" value="PB1"/>
    <property type="match status" value="1"/>
</dbReference>
<evidence type="ECO:0000313" key="2">
    <source>
        <dbReference type="EMBL" id="KAK4322134.1"/>
    </source>
</evidence>
<evidence type="ECO:0000313" key="3">
    <source>
        <dbReference type="Proteomes" id="UP001292094"/>
    </source>
</evidence>
<evidence type="ECO:0000259" key="1">
    <source>
        <dbReference type="PROSITE" id="PS51745"/>
    </source>
</evidence>
<dbReference type="AlphaFoldDB" id="A0AAE1Q871"/>
<dbReference type="Proteomes" id="UP001292094">
    <property type="component" value="Unassembled WGS sequence"/>
</dbReference>
<dbReference type="InterPro" id="IPR053793">
    <property type="entry name" value="PB1-like"/>
</dbReference>
<dbReference type="PROSITE" id="PS51745">
    <property type="entry name" value="PB1"/>
    <property type="match status" value="1"/>
</dbReference>
<proteinExistence type="predicted"/>
<organism evidence="2 3">
    <name type="scientific">Petrolisthes manimaculis</name>
    <dbReference type="NCBI Taxonomy" id="1843537"/>
    <lineage>
        <taxon>Eukaryota</taxon>
        <taxon>Metazoa</taxon>
        <taxon>Ecdysozoa</taxon>
        <taxon>Arthropoda</taxon>
        <taxon>Crustacea</taxon>
        <taxon>Multicrustacea</taxon>
        <taxon>Malacostraca</taxon>
        <taxon>Eumalacostraca</taxon>
        <taxon>Eucarida</taxon>
        <taxon>Decapoda</taxon>
        <taxon>Pleocyemata</taxon>
        <taxon>Anomura</taxon>
        <taxon>Galatheoidea</taxon>
        <taxon>Porcellanidae</taxon>
        <taxon>Petrolisthes</taxon>
    </lineage>
</organism>
<comment type="caution">
    <text evidence="2">The sequence shown here is derived from an EMBL/GenBank/DDBJ whole genome shotgun (WGS) entry which is preliminary data.</text>
</comment>
<dbReference type="EMBL" id="JAWZYT010000535">
    <property type="protein sequence ID" value="KAK4322134.1"/>
    <property type="molecule type" value="Genomic_DNA"/>
</dbReference>
<dbReference type="FunFam" id="3.10.20.90:FF:000071">
    <property type="entry name" value="Protein kinase C"/>
    <property type="match status" value="1"/>
</dbReference>
<gene>
    <name evidence="2" type="ORF">Pmani_007111</name>
</gene>
<dbReference type="InterPro" id="IPR000270">
    <property type="entry name" value="PB1_dom"/>
</dbReference>
<feature type="domain" description="PB1" evidence="1">
    <location>
        <begin position="17"/>
        <end position="100"/>
    </location>
</feature>
<sequence>MPMQTTNNNMATGEAAEIRVKIAYSGEVYITYVPPVTEVAALEEEIRAVCKFDSDQDFTIKWIDEEGDPITISHEYELGEALRLYDINKDSELTIHGKYSLI</sequence>
<accession>A0AAE1Q871</accession>
<dbReference type="SUPFAM" id="SSF54277">
    <property type="entry name" value="CAD &amp; PB1 domains"/>
    <property type="match status" value="1"/>
</dbReference>
<keyword evidence="3" id="KW-1185">Reference proteome</keyword>
<dbReference type="Pfam" id="PF00564">
    <property type="entry name" value="PB1"/>
    <property type="match status" value="1"/>
</dbReference>
<name>A0AAE1Q871_9EUCA</name>
<protein>
    <recommendedName>
        <fullName evidence="1">PB1 domain-containing protein</fullName>
    </recommendedName>
</protein>
<reference evidence="2" key="1">
    <citation type="submission" date="2023-11" db="EMBL/GenBank/DDBJ databases">
        <title>Genome assemblies of two species of porcelain crab, Petrolisthes cinctipes and Petrolisthes manimaculis (Anomura: Porcellanidae).</title>
        <authorList>
            <person name="Angst P."/>
        </authorList>
    </citation>
    <scope>NUCLEOTIDE SEQUENCE</scope>
    <source>
        <strain evidence="2">PB745_02</strain>
        <tissue evidence="2">Gill</tissue>
    </source>
</reference>